<dbReference type="PROSITE" id="PS01057">
    <property type="entry name" value="SAICAR_SYNTHETASE_1"/>
    <property type="match status" value="1"/>
</dbReference>
<feature type="domain" description="SAICAR synthetase/ADE2 N-terminal" evidence="12">
    <location>
        <begin position="6"/>
        <end position="230"/>
    </location>
</feature>
<accession>A0ABV9NTD1</accession>
<comment type="caution">
    <text evidence="13">The sequence shown here is derived from an EMBL/GenBank/DDBJ whole genome shotgun (WGS) entry which is preliminary data.</text>
</comment>
<comment type="pathway">
    <text evidence="1 11">Purine metabolism; IMP biosynthesis via de novo pathway; 5-amino-1-(5-phospho-D-ribosyl)imidazole-4-carboxamide from 5-amino-1-(5-phospho-D-ribosyl)imidazole-4-carboxylate: step 1/2.</text>
</comment>
<keyword evidence="6 11" id="KW-0547">Nucleotide-binding</keyword>
<protein>
    <recommendedName>
        <fullName evidence="4 11">Phosphoribosylaminoimidazole-succinocarboxamide synthase</fullName>
        <ecNumber evidence="3 11">6.3.2.6</ecNumber>
    </recommendedName>
    <alternativeName>
        <fullName evidence="9 11">SAICAR synthetase</fullName>
    </alternativeName>
</protein>
<dbReference type="RefSeq" id="WP_377909296.1">
    <property type="nucleotide sequence ID" value="NZ_JBHSGK010000007.1"/>
</dbReference>
<comment type="similarity">
    <text evidence="2 11">Belongs to the SAICAR synthetase family.</text>
</comment>
<name>A0ABV9NTD1_9BACI</name>
<evidence type="ECO:0000256" key="11">
    <source>
        <dbReference type="HAMAP-Rule" id="MF_00137"/>
    </source>
</evidence>
<comment type="catalytic activity">
    <reaction evidence="10 11">
        <text>5-amino-1-(5-phospho-D-ribosyl)imidazole-4-carboxylate + L-aspartate + ATP = (2S)-2-[5-amino-1-(5-phospho-beta-D-ribosyl)imidazole-4-carboxamido]succinate + ADP + phosphate + 2 H(+)</text>
        <dbReference type="Rhea" id="RHEA:22628"/>
        <dbReference type="ChEBI" id="CHEBI:15378"/>
        <dbReference type="ChEBI" id="CHEBI:29991"/>
        <dbReference type="ChEBI" id="CHEBI:30616"/>
        <dbReference type="ChEBI" id="CHEBI:43474"/>
        <dbReference type="ChEBI" id="CHEBI:58443"/>
        <dbReference type="ChEBI" id="CHEBI:77657"/>
        <dbReference type="ChEBI" id="CHEBI:456216"/>
        <dbReference type="EC" id="6.3.2.6"/>
    </reaction>
</comment>
<evidence type="ECO:0000256" key="7">
    <source>
        <dbReference type="ARBA" id="ARBA00022755"/>
    </source>
</evidence>
<evidence type="ECO:0000259" key="12">
    <source>
        <dbReference type="Pfam" id="PF01259"/>
    </source>
</evidence>
<evidence type="ECO:0000256" key="10">
    <source>
        <dbReference type="ARBA" id="ARBA00048475"/>
    </source>
</evidence>
<dbReference type="CDD" id="cd01415">
    <property type="entry name" value="SAICAR_synt_PurC"/>
    <property type="match status" value="1"/>
</dbReference>
<dbReference type="EC" id="6.3.2.6" evidence="3 11"/>
<reference evidence="14" key="1">
    <citation type="journal article" date="2019" name="Int. J. Syst. Evol. Microbiol.">
        <title>The Global Catalogue of Microorganisms (GCM) 10K type strain sequencing project: providing services to taxonomists for standard genome sequencing and annotation.</title>
        <authorList>
            <consortium name="The Broad Institute Genomics Platform"/>
            <consortium name="The Broad Institute Genome Sequencing Center for Infectious Disease"/>
            <person name="Wu L."/>
            <person name="Ma J."/>
        </authorList>
    </citation>
    <scope>NUCLEOTIDE SEQUENCE [LARGE SCALE GENOMIC DNA]</scope>
    <source>
        <strain evidence="14">JCM 12165</strain>
    </source>
</reference>
<dbReference type="Pfam" id="PF01259">
    <property type="entry name" value="SAICAR_synt"/>
    <property type="match status" value="1"/>
</dbReference>
<proteinExistence type="inferred from homology"/>
<dbReference type="SUPFAM" id="SSF56104">
    <property type="entry name" value="SAICAR synthase-like"/>
    <property type="match status" value="1"/>
</dbReference>
<dbReference type="InterPro" id="IPR028923">
    <property type="entry name" value="SAICAR_synt/ADE2_N"/>
</dbReference>
<keyword evidence="14" id="KW-1185">Reference proteome</keyword>
<dbReference type="HAMAP" id="MF_00137">
    <property type="entry name" value="SAICAR_synth"/>
    <property type="match status" value="1"/>
</dbReference>
<evidence type="ECO:0000256" key="6">
    <source>
        <dbReference type="ARBA" id="ARBA00022741"/>
    </source>
</evidence>
<dbReference type="PROSITE" id="PS01058">
    <property type="entry name" value="SAICAR_SYNTHETASE_2"/>
    <property type="match status" value="1"/>
</dbReference>
<evidence type="ECO:0000256" key="9">
    <source>
        <dbReference type="ARBA" id="ARBA00030409"/>
    </source>
</evidence>
<dbReference type="Gene3D" id="3.30.200.20">
    <property type="entry name" value="Phosphorylase Kinase, domain 1"/>
    <property type="match status" value="1"/>
</dbReference>
<dbReference type="InterPro" id="IPR001636">
    <property type="entry name" value="SAICAR_synth"/>
</dbReference>
<keyword evidence="8 11" id="KW-0067">ATP-binding</keyword>
<dbReference type="GO" id="GO:0004639">
    <property type="term" value="F:phosphoribosylaminoimidazolesuccinocarboxamide synthase activity"/>
    <property type="evidence" value="ECO:0007669"/>
    <property type="project" value="UniProtKB-EC"/>
</dbReference>
<dbReference type="Gene3D" id="3.30.470.20">
    <property type="entry name" value="ATP-grasp fold, B domain"/>
    <property type="match status" value="1"/>
</dbReference>
<dbReference type="PANTHER" id="PTHR43599">
    <property type="entry name" value="MULTIFUNCTIONAL PROTEIN ADE2"/>
    <property type="match status" value="1"/>
</dbReference>
<keyword evidence="7 11" id="KW-0658">Purine biosynthesis</keyword>
<keyword evidence="5 11" id="KW-0436">Ligase</keyword>
<evidence type="ECO:0000256" key="1">
    <source>
        <dbReference type="ARBA" id="ARBA00004672"/>
    </source>
</evidence>
<dbReference type="PANTHER" id="PTHR43599:SF3">
    <property type="entry name" value="SI:DKEY-6E2.2"/>
    <property type="match status" value="1"/>
</dbReference>
<dbReference type="InterPro" id="IPR050089">
    <property type="entry name" value="SAICAR_synthetase"/>
</dbReference>
<evidence type="ECO:0000256" key="2">
    <source>
        <dbReference type="ARBA" id="ARBA00010190"/>
    </source>
</evidence>
<dbReference type="InterPro" id="IPR033934">
    <property type="entry name" value="SAICAR_synt_PurC"/>
</dbReference>
<dbReference type="EMBL" id="JBHSGK010000007">
    <property type="protein sequence ID" value="MFC4736663.1"/>
    <property type="molecule type" value="Genomic_DNA"/>
</dbReference>
<dbReference type="NCBIfam" id="TIGR00081">
    <property type="entry name" value="purC"/>
    <property type="match status" value="1"/>
</dbReference>
<organism evidence="13 14">
    <name type="scientific">Bacillus daqingensis</name>
    <dbReference type="NCBI Taxonomy" id="872396"/>
    <lineage>
        <taxon>Bacteria</taxon>
        <taxon>Bacillati</taxon>
        <taxon>Bacillota</taxon>
        <taxon>Bacilli</taxon>
        <taxon>Bacillales</taxon>
        <taxon>Bacillaceae</taxon>
        <taxon>Bacillus</taxon>
    </lineage>
</organism>
<gene>
    <name evidence="11 13" type="primary">purC</name>
    <name evidence="13" type="ORF">ACFO4L_08725</name>
</gene>
<evidence type="ECO:0000256" key="5">
    <source>
        <dbReference type="ARBA" id="ARBA00022598"/>
    </source>
</evidence>
<evidence type="ECO:0000313" key="14">
    <source>
        <dbReference type="Proteomes" id="UP001595896"/>
    </source>
</evidence>
<sequence length="236" mass="26556">MGTACLYEGKAKRIFETEDPDVLRIAYKDDATAFNGEKKEVLTGKGRLNNEISSLIFERLQEEGIASHFIRRLSETEQLVHPVEIVPLEVVVRRIAAGSIIKRTGLERGTIMDPPVVECYFKDDALGDPLLNDEHIRLLKLAEPAELETMKQLSLRVYDVLSKLFDRAGITLVDFKLEFGRRSGEILLADEISPDTCRLWDKVTGASFDKDLFRFGQGDLQTGYETILSRLGGHEA</sequence>
<evidence type="ECO:0000256" key="4">
    <source>
        <dbReference type="ARBA" id="ARBA00016460"/>
    </source>
</evidence>
<dbReference type="InterPro" id="IPR018236">
    <property type="entry name" value="SAICAR_synthetase_CS"/>
</dbReference>
<evidence type="ECO:0000256" key="8">
    <source>
        <dbReference type="ARBA" id="ARBA00022840"/>
    </source>
</evidence>
<evidence type="ECO:0000256" key="3">
    <source>
        <dbReference type="ARBA" id="ARBA00012217"/>
    </source>
</evidence>
<dbReference type="Proteomes" id="UP001595896">
    <property type="component" value="Unassembled WGS sequence"/>
</dbReference>
<evidence type="ECO:0000313" key="13">
    <source>
        <dbReference type="EMBL" id="MFC4736663.1"/>
    </source>
</evidence>